<dbReference type="InterPro" id="IPR029058">
    <property type="entry name" value="AB_hydrolase_fold"/>
</dbReference>
<sequence>MKHLFSLFVAFSLLCGNAIAQQTQEKYTNEIKYLLYLPENYNKDDQQKFPVVLFLHGSGERGEDVNKVAVNGLPKLIAGGKKFPFIVVSPQVPEGERWESTDLFRLMKDIKKKYRVDEDRLYLTGLSMGGYGSWDMAMKYPQMFAAIIPICGGGDVSKVWTIRHTPVWVFHGGKDNIVPLKQSQDMVDALKPINPDVKFTIFPEDGHDSWTSAYNTDSLYIWMLGIKKFKYSKVPVDQQILDTYQGSYYNDFTNDTLKITVAPGIVNMIRKKGVIEIKPYANDKFFVNENDPVDAVFSGKKKKMQLLINADRQYVYKRISD</sequence>
<dbReference type="EMBL" id="CP024091">
    <property type="protein sequence ID" value="ATP55132.1"/>
    <property type="molecule type" value="Genomic_DNA"/>
</dbReference>
<feature type="signal peptide" evidence="2">
    <location>
        <begin position="1"/>
        <end position="20"/>
    </location>
</feature>
<keyword evidence="1 2" id="KW-0732">Signal</keyword>
<reference evidence="3 4" key="1">
    <citation type="submission" date="2017-10" db="EMBL/GenBank/DDBJ databases">
        <title>Whole genome of Pedobacter ginsengisoli T01R-27 isolated from tomato rhizosphere.</title>
        <authorList>
            <person name="Weon H.-Y."/>
            <person name="Lee S.A."/>
            <person name="Sang M.K."/>
            <person name="Song J."/>
        </authorList>
    </citation>
    <scope>NUCLEOTIDE SEQUENCE [LARGE SCALE GENOMIC DNA]</scope>
    <source>
        <strain evidence="3 4">T01R-27</strain>
    </source>
</reference>
<dbReference type="InterPro" id="IPR000801">
    <property type="entry name" value="Esterase-like"/>
</dbReference>
<gene>
    <name evidence="3" type="ORF">CPT03_00935</name>
</gene>
<dbReference type="OrthoDB" id="9764953at2"/>
<evidence type="ECO:0000256" key="1">
    <source>
        <dbReference type="ARBA" id="ARBA00022729"/>
    </source>
</evidence>
<feature type="chain" id="PRO_5013702620" description="Phospholipase" evidence="2">
    <location>
        <begin position="21"/>
        <end position="321"/>
    </location>
</feature>
<proteinExistence type="predicted"/>
<accession>A0A2D1U0H4</accession>
<dbReference type="RefSeq" id="WP_099437086.1">
    <property type="nucleotide sequence ID" value="NZ_CP024091.1"/>
</dbReference>
<dbReference type="Pfam" id="PF00756">
    <property type="entry name" value="Esterase"/>
    <property type="match status" value="1"/>
</dbReference>
<evidence type="ECO:0000256" key="2">
    <source>
        <dbReference type="SAM" id="SignalP"/>
    </source>
</evidence>
<dbReference type="Gene3D" id="3.40.50.1820">
    <property type="entry name" value="alpha/beta hydrolase"/>
    <property type="match status" value="1"/>
</dbReference>
<name>A0A2D1U0H4_9SPHI</name>
<protein>
    <recommendedName>
        <fullName evidence="5">Phospholipase</fullName>
    </recommendedName>
</protein>
<dbReference type="Proteomes" id="UP000223749">
    <property type="component" value="Chromosome"/>
</dbReference>
<dbReference type="KEGG" id="pgs:CPT03_00935"/>
<dbReference type="PANTHER" id="PTHR43037">
    <property type="entry name" value="UNNAMED PRODUCT-RELATED"/>
    <property type="match status" value="1"/>
</dbReference>
<dbReference type="PANTHER" id="PTHR43037:SF1">
    <property type="entry name" value="BLL1128 PROTEIN"/>
    <property type="match status" value="1"/>
</dbReference>
<dbReference type="InterPro" id="IPR050955">
    <property type="entry name" value="Plant_Biomass_Hydrol_Est"/>
</dbReference>
<dbReference type="SUPFAM" id="SSF53474">
    <property type="entry name" value="alpha/beta-Hydrolases"/>
    <property type="match status" value="1"/>
</dbReference>
<evidence type="ECO:0008006" key="5">
    <source>
        <dbReference type="Google" id="ProtNLM"/>
    </source>
</evidence>
<dbReference type="AlphaFoldDB" id="A0A2D1U0H4"/>
<organism evidence="3 4">
    <name type="scientific">Pedobacter ginsengisoli</name>
    <dbReference type="NCBI Taxonomy" id="363852"/>
    <lineage>
        <taxon>Bacteria</taxon>
        <taxon>Pseudomonadati</taxon>
        <taxon>Bacteroidota</taxon>
        <taxon>Sphingobacteriia</taxon>
        <taxon>Sphingobacteriales</taxon>
        <taxon>Sphingobacteriaceae</taxon>
        <taxon>Pedobacter</taxon>
    </lineage>
</organism>
<evidence type="ECO:0000313" key="4">
    <source>
        <dbReference type="Proteomes" id="UP000223749"/>
    </source>
</evidence>
<keyword evidence="4" id="KW-1185">Reference proteome</keyword>
<evidence type="ECO:0000313" key="3">
    <source>
        <dbReference type="EMBL" id="ATP55132.1"/>
    </source>
</evidence>